<organism evidence="13 14">
    <name type="scientific">Guyanagaster necrorhizus</name>
    <dbReference type="NCBI Taxonomy" id="856835"/>
    <lineage>
        <taxon>Eukaryota</taxon>
        <taxon>Fungi</taxon>
        <taxon>Dikarya</taxon>
        <taxon>Basidiomycota</taxon>
        <taxon>Agaricomycotina</taxon>
        <taxon>Agaricomycetes</taxon>
        <taxon>Agaricomycetidae</taxon>
        <taxon>Agaricales</taxon>
        <taxon>Marasmiineae</taxon>
        <taxon>Physalacriaceae</taxon>
        <taxon>Guyanagaster</taxon>
    </lineage>
</organism>
<evidence type="ECO:0000256" key="12">
    <source>
        <dbReference type="ARBA" id="ARBA00023254"/>
    </source>
</evidence>
<evidence type="ECO:0000256" key="5">
    <source>
        <dbReference type="ARBA" id="ARBA00022759"/>
    </source>
</evidence>
<dbReference type="Gene3D" id="1.10.150.670">
    <property type="entry name" value="Crossover junction endonuclease EME1, DNA-binding domain"/>
    <property type="match status" value="1"/>
</dbReference>
<dbReference type="GO" id="GO:0031573">
    <property type="term" value="P:mitotic intra-S DNA damage checkpoint signaling"/>
    <property type="evidence" value="ECO:0007669"/>
    <property type="project" value="TreeGrafter"/>
</dbReference>
<evidence type="ECO:0000256" key="7">
    <source>
        <dbReference type="ARBA" id="ARBA00022801"/>
    </source>
</evidence>
<dbReference type="GO" id="GO:0006302">
    <property type="term" value="P:double-strand break repair"/>
    <property type="evidence" value="ECO:0007669"/>
    <property type="project" value="TreeGrafter"/>
</dbReference>
<comment type="caution">
    <text evidence="13">The sequence shown here is derived from an EMBL/GenBank/DDBJ whole genome shotgun (WGS) entry which is preliminary data.</text>
</comment>
<evidence type="ECO:0000256" key="1">
    <source>
        <dbReference type="ARBA" id="ARBA00001946"/>
    </source>
</evidence>
<sequence length="226" mass="25866">MWSNKRCNAETRNWIPCEEYEVLQSTALLYLTGANLVHLVPTKMLLQIVKDFRDAHGSNSSHHQTFIMVEHLEEGQRNDAYEAFASLNITCHTHHVFVESVEEVVERLYNITADIGIKSYKCVASATVLEYDQTFRQLIERSHLPFCADFKQVETENTYKEIWNWMLRQIPGVTFSGAQDIVDEYPTFSSLFQKYAENPTAGELLLQDCVVSNSSSPSSLSLIFLT</sequence>
<evidence type="ECO:0000256" key="8">
    <source>
        <dbReference type="ARBA" id="ARBA00022842"/>
    </source>
</evidence>
<evidence type="ECO:0000256" key="3">
    <source>
        <dbReference type="ARBA" id="ARBA00022722"/>
    </source>
</evidence>
<dbReference type="RefSeq" id="XP_043046248.1">
    <property type="nucleotide sequence ID" value="XM_043180225.1"/>
</dbReference>
<keyword evidence="9" id="KW-0233">DNA recombination</keyword>
<dbReference type="AlphaFoldDB" id="A0A9P8AYK7"/>
<accession>A0A9P8AYK7</accession>
<dbReference type="PANTHER" id="PTHR21077:SF5">
    <property type="entry name" value="CROSSOVER JUNCTION ENDONUCLEASE MMS4"/>
    <property type="match status" value="1"/>
</dbReference>
<reference evidence="13" key="1">
    <citation type="submission" date="2020-11" db="EMBL/GenBank/DDBJ databases">
        <title>Adaptations for nitrogen fixation in a non-lichenized fungal sporocarp promotes dispersal by wood-feeding termites.</title>
        <authorList>
            <consortium name="DOE Joint Genome Institute"/>
            <person name="Koch R.A."/>
            <person name="Yoon G."/>
            <person name="Arayal U."/>
            <person name="Lail K."/>
            <person name="Amirebrahimi M."/>
            <person name="Labutti K."/>
            <person name="Lipzen A."/>
            <person name="Riley R."/>
            <person name="Barry K."/>
            <person name="Henrissat B."/>
            <person name="Grigoriev I.V."/>
            <person name="Herr J.R."/>
            <person name="Aime M.C."/>
        </authorList>
    </citation>
    <scope>NUCLEOTIDE SEQUENCE</scope>
    <source>
        <strain evidence="13">MCA 3950</strain>
    </source>
</reference>
<dbReference type="GO" id="GO:0046872">
    <property type="term" value="F:metal ion binding"/>
    <property type="evidence" value="ECO:0007669"/>
    <property type="project" value="UniProtKB-KW"/>
</dbReference>
<keyword evidence="5" id="KW-0255">Endonuclease</keyword>
<evidence type="ECO:0000313" key="13">
    <source>
        <dbReference type="EMBL" id="KAG7452748.1"/>
    </source>
</evidence>
<protein>
    <submittedName>
        <fullName evidence="13">Uncharacterized protein</fullName>
    </submittedName>
</protein>
<evidence type="ECO:0000256" key="9">
    <source>
        <dbReference type="ARBA" id="ARBA00023172"/>
    </source>
</evidence>
<keyword evidence="10" id="KW-0234">DNA repair</keyword>
<keyword evidence="7" id="KW-0378">Hydrolase</keyword>
<evidence type="ECO:0000256" key="2">
    <source>
        <dbReference type="ARBA" id="ARBA00004123"/>
    </source>
</evidence>
<dbReference type="GO" id="GO:0031297">
    <property type="term" value="P:replication fork processing"/>
    <property type="evidence" value="ECO:0007669"/>
    <property type="project" value="TreeGrafter"/>
</dbReference>
<evidence type="ECO:0000256" key="4">
    <source>
        <dbReference type="ARBA" id="ARBA00022723"/>
    </source>
</evidence>
<dbReference type="InterPro" id="IPR033310">
    <property type="entry name" value="Mms4/EME1/EME2"/>
</dbReference>
<evidence type="ECO:0000256" key="11">
    <source>
        <dbReference type="ARBA" id="ARBA00023242"/>
    </source>
</evidence>
<comment type="subcellular location">
    <subcellularLocation>
        <location evidence="2">Nucleus</location>
    </subcellularLocation>
</comment>
<keyword evidence="14" id="KW-1185">Reference proteome</keyword>
<gene>
    <name evidence="13" type="ORF">BT62DRAFT_24849</name>
</gene>
<evidence type="ECO:0000256" key="6">
    <source>
        <dbReference type="ARBA" id="ARBA00022763"/>
    </source>
</evidence>
<keyword evidence="12" id="KW-0469">Meiosis</keyword>
<keyword evidence="8" id="KW-0460">Magnesium</keyword>
<keyword evidence="3" id="KW-0540">Nuclease</keyword>
<keyword evidence="4" id="KW-0479">Metal-binding</keyword>
<evidence type="ECO:0000256" key="10">
    <source>
        <dbReference type="ARBA" id="ARBA00023204"/>
    </source>
</evidence>
<dbReference type="GO" id="GO:0005634">
    <property type="term" value="C:nucleus"/>
    <property type="evidence" value="ECO:0007669"/>
    <property type="project" value="UniProtKB-SubCell"/>
</dbReference>
<dbReference type="GeneID" id="66102521"/>
<proteinExistence type="predicted"/>
<comment type="cofactor">
    <cofactor evidence="1">
        <name>Mg(2+)</name>
        <dbReference type="ChEBI" id="CHEBI:18420"/>
    </cofactor>
</comment>
<dbReference type="GO" id="GO:0008821">
    <property type="term" value="F:crossover junction DNA endonuclease activity"/>
    <property type="evidence" value="ECO:0007669"/>
    <property type="project" value="TreeGrafter"/>
</dbReference>
<dbReference type="InterPro" id="IPR042530">
    <property type="entry name" value="EME1/EME2_C"/>
</dbReference>
<dbReference type="OrthoDB" id="343092at2759"/>
<dbReference type="PANTHER" id="PTHR21077">
    <property type="entry name" value="EME1 PROTEIN"/>
    <property type="match status" value="1"/>
</dbReference>
<name>A0A9P8AYK7_9AGAR</name>
<dbReference type="GO" id="GO:0000712">
    <property type="term" value="P:resolution of meiotic recombination intermediates"/>
    <property type="evidence" value="ECO:0007669"/>
    <property type="project" value="TreeGrafter"/>
</dbReference>
<keyword evidence="6" id="KW-0227">DNA damage</keyword>
<dbReference type="GO" id="GO:0048476">
    <property type="term" value="C:Holliday junction resolvase complex"/>
    <property type="evidence" value="ECO:0007669"/>
    <property type="project" value="InterPro"/>
</dbReference>
<evidence type="ECO:0000313" key="14">
    <source>
        <dbReference type="Proteomes" id="UP000812287"/>
    </source>
</evidence>
<dbReference type="EMBL" id="MU250523">
    <property type="protein sequence ID" value="KAG7452748.1"/>
    <property type="molecule type" value="Genomic_DNA"/>
</dbReference>
<keyword evidence="11" id="KW-0539">Nucleus</keyword>
<dbReference type="Proteomes" id="UP000812287">
    <property type="component" value="Unassembled WGS sequence"/>
</dbReference>